<organism evidence="1">
    <name type="scientific">Oryza barthii</name>
    <dbReference type="NCBI Taxonomy" id="65489"/>
    <lineage>
        <taxon>Eukaryota</taxon>
        <taxon>Viridiplantae</taxon>
        <taxon>Streptophyta</taxon>
        <taxon>Embryophyta</taxon>
        <taxon>Tracheophyta</taxon>
        <taxon>Spermatophyta</taxon>
        <taxon>Magnoliopsida</taxon>
        <taxon>Liliopsida</taxon>
        <taxon>Poales</taxon>
        <taxon>Poaceae</taxon>
        <taxon>BOP clade</taxon>
        <taxon>Oryzoideae</taxon>
        <taxon>Oryzeae</taxon>
        <taxon>Oryzinae</taxon>
        <taxon>Oryza</taxon>
    </lineage>
</organism>
<keyword evidence="2" id="KW-1185">Reference proteome</keyword>
<protein>
    <submittedName>
        <fullName evidence="1">Uncharacterized protein</fullName>
    </submittedName>
</protein>
<dbReference type="EnsemblPlants" id="OBART03G19980.1">
    <property type="protein sequence ID" value="OBART03G19980.1"/>
    <property type="gene ID" value="OBART03G19980"/>
</dbReference>
<dbReference type="eggNOG" id="ENOG502SEHA">
    <property type="taxonomic scope" value="Eukaryota"/>
</dbReference>
<reference evidence="1" key="1">
    <citation type="journal article" date="2009" name="Rice">
        <title>De Novo Next Generation Sequencing of Plant Genomes.</title>
        <authorList>
            <person name="Rounsley S."/>
            <person name="Marri P.R."/>
            <person name="Yu Y."/>
            <person name="He R."/>
            <person name="Sisneros N."/>
            <person name="Goicoechea J.L."/>
            <person name="Lee S.J."/>
            <person name="Angelova A."/>
            <person name="Kudrna D."/>
            <person name="Luo M."/>
            <person name="Affourtit J."/>
            <person name="Desany B."/>
            <person name="Knight J."/>
            <person name="Niazi F."/>
            <person name="Egholm M."/>
            <person name="Wing R.A."/>
        </authorList>
    </citation>
    <scope>NUCLEOTIDE SEQUENCE [LARGE SCALE GENOMIC DNA]</scope>
    <source>
        <strain evidence="1">cv. IRGC 105608</strain>
    </source>
</reference>
<reference evidence="1" key="2">
    <citation type="submission" date="2015-03" db="UniProtKB">
        <authorList>
            <consortium name="EnsemblPlants"/>
        </authorList>
    </citation>
    <scope>IDENTIFICATION</scope>
</reference>
<accession>A0A0D3FJB6</accession>
<proteinExistence type="predicted"/>
<dbReference type="AlphaFoldDB" id="A0A0D3FJB6"/>
<evidence type="ECO:0000313" key="2">
    <source>
        <dbReference type="Proteomes" id="UP000026960"/>
    </source>
</evidence>
<name>A0A0D3FJB6_9ORYZ</name>
<dbReference type="HOGENOM" id="CLU_2798066_0_0_1"/>
<dbReference type="PaxDb" id="65489-OBART03G19980.1"/>
<sequence>MRRPLEFAADRLDDDDDFLLHATMETERNHYEAKRHASAPLPPPQPQALGFLERQCICGRGSCNMEERELGQWAYV</sequence>
<dbReference type="Gramene" id="OBART03G19980.1">
    <property type="protein sequence ID" value="OBART03G19980.1"/>
    <property type="gene ID" value="OBART03G19980"/>
</dbReference>
<dbReference type="Proteomes" id="UP000026960">
    <property type="component" value="Chromosome 3"/>
</dbReference>
<evidence type="ECO:0000313" key="1">
    <source>
        <dbReference type="EnsemblPlants" id="OBART03G19980.1"/>
    </source>
</evidence>